<reference evidence="1 2" key="1">
    <citation type="submission" date="2012-04" db="EMBL/GenBank/DDBJ databases">
        <title>The Genome Sequence of Loa loa.</title>
        <authorList>
            <consortium name="The Broad Institute Genome Sequencing Platform"/>
            <consortium name="Broad Institute Genome Sequencing Center for Infectious Disease"/>
            <person name="Nutman T.B."/>
            <person name="Fink D.L."/>
            <person name="Russ C."/>
            <person name="Young S."/>
            <person name="Zeng Q."/>
            <person name="Gargeya S."/>
            <person name="Alvarado L."/>
            <person name="Berlin A."/>
            <person name="Chapman S.B."/>
            <person name="Chen Z."/>
            <person name="Freedman E."/>
            <person name="Gellesch M."/>
            <person name="Goldberg J."/>
            <person name="Griggs A."/>
            <person name="Gujja S."/>
            <person name="Heilman E.R."/>
            <person name="Heiman D."/>
            <person name="Howarth C."/>
            <person name="Mehta T."/>
            <person name="Neiman D."/>
            <person name="Pearson M."/>
            <person name="Roberts A."/>
            <person name="Saif S."/>
            <person name="Shea T."/>
            <person name="Shenoy N."/>
            <person name="Sisk P."/>
            <person name="Stolte C."/>
            <person name="Sykes S."/>
            <person name="White J."/>
            <person name="Yandava C."/>
            <person name="Haas B."/>
            <person name="Henn M.R."/>
            <person name="Nusbaum C."/>
            <person name="Birren B."/>
        </authorList>
    </citation>
    <scope>NUCLEOTIDE SEQUENCE [LARGE SCALE GENOMIC DNA]</scope>
</reference>
<dbReference type="AlphaFoldDB" id="A0A1I7W3U4"/>
<proteinExistence type="predicted"/>
<dbReference type="RefSeq" id="XP_003146005.1">
    <property type="nucleotide sequence ID" value="XM_003145957.1"/>
</dbReference>
<dbReference type="CTD" id="9947876"/>
<evidence type="ECO:0000313" key="1">
    <source>
        <dbReference type="EMBL" id="EFO18068.1"/>
    </source>
</evidence>
<dbReference type="InParanoid" id="A0A1I7W3U4"/>
<name>A0A1I7W3U4_LOALO</name>
<reference evidence="3" key="2">
    <citation type="submission" date="2016-11" db="UniProtKB">
        <authorList>
            <consortium name="WormBaseParasite"/>
        </authorList>
    </citation>
    <scope>IDENTIFICATION</scope>
</reference>
<dbReference type="WBParaSite" id="EN70_9321">
    <property type="protein sequence ID" value="EN70_9321"/>
    <property type="gene ID" value="EN70_9321"/>
</dbReference>
<sequence>MCYDKAFKINYENIKLFDKWLTIYFRIITRMNCEYNVSLCTIEEQVQSIHGTTGKNLMSTSGEIIEFDSTRSMMRKLLRIHSTYYELEVDWAANRLVRITSCMNALIKHDRFIDCCLRDKLTLIKTLPDGTVSLKIVVRR</sequence>
<dbReference type="KEGG" id="loa:LOAG_10433"/>
<evidence type="ECO:0000313" key="3">
    <source>
        <dbReference type="WBParaSite" id="EN70_9321"/>
    </source>
</evidence>
<dbReference type="Proteomes" id="UP000095285">
    <property type="component" value="Unassembled WGS sequence"/>
</dbReference>
<gene>
    <name evidence="1 3" type="ORF">LOAG_10433</name>
</gene>
<accession>A0A1S0TPX0</accession>
<accession>A0A1I7W3U4</accession>
<dbReference type="GeneID" id="9947876"/>
<keyword evidence="2" id="KW-1185">Reference proteome</keyword>
<evidence type="ECO:0000313" key="2">
    <source>
        <dbReference type="Proteomes" id="UP000095285"/>
    </source>
</evidence>
<protein>
    <submittedName>
        <fullName evidence="1 3">Uncharacterized protein</fullName>
    </submittedName>
</protein>
<dbReference type="EMBL" id="JH712345">
    <property type="protein sequence ID" value="EFO18068.1"/>
    <property type="molecule type" value="Genomic_DNA"/>
</dbReference>
<organism evidence="2 3">
    <name type="scientific">Loa loa</name>
    <name type="common">Eye worm</name>
    <name type="synonym">Filaria loa</name>
    <dbReference type="NCBI Taxonomy" id="7209"/>
    <lineage>
        <taxon>Eukaryota</taxon>
        <taxon>Metazoa</taxon>
        <taxon>Ecdysozoa</taxon>
        <taxon>Nematoda</taxon>
        <taxon>Chromadorea</taxon>
        <taxon>Rhabditida</taxon>
        <taxon>Spirurina</taxon>
        <taxon>Spiruromorpha</taxon>
        <taxon>Filarioidea</taxon>
        <taxon>Onchocercidae</taxon>
        <taxon>Loa</taxon>
    </lineage>
</organism>